<proteinExistence type="predicted"/>
<gene>
    <name evidence="1" type="ORF">RsY01_1413</name>
</gene>
<dbReference type="Proteomes" id="UP000218689">
    <property type="component" value="Unassembled WGS sequence"/>
</dbReference>
<dbReference type="PANTHER" id="PTHR46523:SF1">
    <property type="entry name" value="DCTP PYROPHOSPHATASE 1"/>
    <property type="match status" value="1"/>
</dbReference>
<dbReference type="InterPro" id="IPR052555">
    <property type="entry name" value="dCTP_Pyrophosphatase"/>
</dbReference>
<keyword evidence="2" id="KW-1185">Reference proteome</keyword>
<dbReference type="Gene3D" id="1.10.287.1080">
    <property type="entry name" value="MazG-like"/>
    <property type="match status" value="1"/>
</dbReference>
<accession>A0A224X0P1</accession>
<dbReference type="GO" id="GO:0047429">
    <property type="term" value="F:nucleoside triphosphate diphosphatase activity"/>
    <property type="evidence" value="ECO:0007669"/>
    <property type="project" value="InterPro"/>
</dbReference>
<dbReference type="PANTHER" id="PTHR46523">
    <property type="entry name" value="DCTP PYROPHOSPHATASE 1"/>
    <property type="match status" value="1"/>
</dbReference>
<evidence type="ECO:0008006" key="3">
    <source>
        <dbReference type="Google" id="ProtNLM"/>
    </source>
</evidence>
<evidence type="ECO:0000313" key="1">
    <source>
        <dbReference type="EMBL" id="GAX47809.1"/>
    </source>
</evidence>
<reference evidence="2" key="1">
    <citation type="submission" date="2017-08" db="EMBL/GenBank/DDBJ databases">
        <title>Draft genome sequence of Lactococcus sp. strain Rs-Y01, isolated from the gut of the lower termite Reticulitermes speratus.</title>
        <authorList>
            <person name="Ohkuma M."/>
            <person name="Yuki M."/>
        </authorList>
    </citation>
    <scope>NUCLEOTIDE SEQUENCE [LARGE SCALE GENOMIC DNA]</scope>
    <source>
        <strain evidence="2">Rs-Y01</strain>
    </source>
</reference>
<dbReference type="GO" id="GO:0009143">
    <property type="term" value="P:nucleoside triphosphate catabolic process"/>
    <property type="evidence" value="ECO:0007669"/>
    <property type="project" value="InterPro"/>
</dbReference>
<comment type="caution">
    <text evidence="1">The sequence shown here is derived from an EMBL/GenBank/DDBJ whole genome shotgun (WGS) entry which is preliminary data.</text>
</comment>
<dbReference type="CDD" id="cd11537">
    <property type="entry name" value="NTP-PPase_RS21-C6_like"/>
    <property type="match status" value="1"/>
</dbReference>
<sequence length="101" mass="11767">MEALIKAINQFRDDRNWRQAHNEKDIALSISLEAAELLENFQWLSSEEAIRENIDNIKDEISDVMIYTLILSSDLGLDVTEIIQNKMIKNGKKYPVEKCRE</sequence>
<dbReference type="InterPro" id="IPR025984">
    <property type="entry name" value="DCTPP"/>
</dbReference>
<dbReference type="OrthoDB" id="9791898at2"/>
<dbReference type="SUPFAM" id="SSF101386">
    <property type="entry name" value="all-alpha NTP pyrophosphatases"/>
    <property type="match status" value="1"/>
</dbReference>
<dbReference type="AlphaFoldDB" id="A0A224X0P1"/>
<name>A0A224X0P1_9LACT</name>
<dbReference type="Pfam" id="PF12643">
    <property type="entry name" value="MazG-like"/>
    <property type="match status" value="1"/>
</dbReference>
<dbReference type="PIRSF" id="PIRSF029826">
    <property type="entry name" value="UCP029826_pph"/>
    <property type="match status" value="1"/>
</dbReference>
<dbReference type="RefSeq" id="WP_094784851.1">
    <property type="nucleotide sequence ID" value="NZ_BEDT01000003.1"/>
</dbReference>
<protein>
    <recommendedName>
        <fullName evidence="3">Nucleotide pyrophosphohydrolase</fullName>
    </recommendedName>
</protein>
<organism evidence="1 2">
    <name type="scientific">Pseudolactococcus reticulitermitis</name>
    <dbReference type="NCBI Taxonomy" id="2025039"/>
    <lineage>
        <taxon>Bacteria</taxon>
        <taxon>Bacillati</taxon>
        <taxon>Bacillota</taxon>
        <taxon>Bacilli</taxon>
        <taxon>Lactobacillales</taxon>
        <taxon>Streptococcaceae</taxon>
        <taxon>Pseudolactococcus</taxon>
    </lineage>
</organism>
<evidence type="ECO:0000313" key="2">
    <source>
        <dbReference type="Proteomes" id="UP000218689"/>
    </source>
</evidence>
<dbReference type="EMBL" id="BEDT01000003">
    <property type="protein sequence ID" value="GAX47809.1"/>
    <property type="molecule type" value="Genomic_DNA"/>
</dbReference>